<accession>A0A438MXI7</accession>
<protein>
    <recommendedName>
        <fullName evidence="10">Major facilitator superfamily (MFS) profile domain-containing protein</fullName>
    </recommendedName>
</protein>
<dbReference type="PRINTS" id="PR00171">
    <property type="entry name" value="SUGRTRNSPORT"/>
</dbReference>
<dbReference type="NCBIfam" id="TIGR00879">
    <property type="entry name" value="SP"/>
    <property type="match status" value="1"/>
</dbReference>
<dbReference type="VEuPathDB" id="FungiDB:PV10_04538"/>
<gene>
    <name evidence="11" type="ORF">B0A52_07894</name>
</gene>
<feature type="transmembrane region" description="Helical" evidence="9">
    <location>
        <begin position="445"/>
        <end position="463"/>
    </location>
</feature>
<comment type="caution">
    <text evidence="11">The sequence shown here is derived from an EMBL/GenBank/DDBJ whole genome shotgun (WGS) entry which is preliminary data.</text>
</comment>
<dbReference type="InterPro" id="IPR005828">
    <property type="entry name" value="MFS_sugar_transport-like"/>
</dbReference>
<feature type="transmembrane region" description="Helical" evidence="9">
    <location>
        <begin position="410"/>
        <end position="433"/>
    </location>
</feature>
<dbReference type="FunFam" id="1.20.1250.20:FF:000115">
    <property type="entry name" value="High-affinity glucose transporter"/>
    <property type="match status" value="1"/>
</dbReference>
<reference evidence="11 12" key="1">
    <citation type="submission" date="2017-03" db="EMBL/GenBank/DDBJ databases">
        <title>Genomes of endolithic fungi from Antarctica.</title>
        <authorList>
            <person name="Coleine C."/>
            <person name="Masonjones S."/>
            <person name="Stajich J.E."/>
        </authorList>
    </citation>
    <scope>NUCLEOTIDE SEQUENCE [LARGE SCALE GENOMIC DNA]</scope>
    <source>
        <strain evidence="11 12">CCFEE 6314</strain>
    </source>
</reference>
<feature type="transmembrane region" description="Helical" evidence="9">
    <location>
        <begin position="313"/>
        <end position="334"/>
    </location>
</feature>
<feature type="transmembrane region" description="Helical" evidence="9">
    <location>
        <begin position="124"/>
        <end position="146"/>
    </location>
</feature>
<evidence type="ECO:0000256" key="5">
    <source>
        <dbReference type="ARBA" id="ARBA00022989"/>
    </source>
</evidence>
<feature type="transmembrane region" description="Helical" evidence="9">
    <location>
        <begin position="12"/>
        <end position="34"/>
    </location>
</feature>
<feature type="transmembrane region" description="Helical" evidence="9">
    <location>
        <begin position="99"/>
        <end position="118"/>
    </location>
</feature>
<dbReference type="InterPro" id="IPR020846">
    <property type="entry name" value="MFS_dom"/>
</dbReference>
<proteinExistence type="inferred from homology"/>
<keyword evidence="7" id="KW-0325">Glycoprotein</keyword>
<evidence type="ECO:0000313" key="11">
    <source>
        <dbReference type="EMBL" id="RVX68471.1"/>
    </source>
</evidence>
<dbReference type="GO" id="GO:0005351">
    <property type="term" value="F:carbohydrate:proton symporter activity"/>
    <property type="evidence" value="ECO:0007669"/>
    <property type="project" value="TreeGrafter"/>
</dbReference>
<keyword evidence="4 9" id="KW-0812">Transmembrane</keyword>
<feature type="transmembrane region" description="Helical" evidence="9">
    <location>
        <begin position="158"/>
        <end position="178"/>
    </location>
</feature>
<feature type="domain" description="Major facilitator superfamily (MFS) profile" evidence="10">
    <location>
        <begin position="21"/>
        <end position="467"/>
    </location>
</feature>
<evidence type="ECO:0000259" key="10">
    <source>
        <dbReference type="PROSITE" id="PS50850"/>
    </source>
</evidence>
<dbReference type="InterPro" id="IPR005829">
    <property type="entry name" value="Sugar_transporter_CS"/>
</dbReference>
<dbReference type="InterPro" id="IPR050360">
    <property type="entry name" value="MFS_Sugar_Transporters"/>
</dbReference>
<feature type="transmembrane region" description="Helical" evidence="9">
    <location>
        <begin position="375"/>
        <end position="398"/>
    </location>
</feature>
<dbReference type="EMBL" id="NAJM01000037">
    <property type="protein sequence ID" value="RVX68471.1"/>
    <property type="molecule type" value="Genomic_DNA"/>
</dbReference>
<evidence type="ECO:0000256" key="3">
    <source>
        <dbReference type="ARBA" id="ARBA00022448"/>
    </source>
</evidence>
<feature type="transmembrane region" description="Helical" evidence="9">
    <location>
        <begin position="190"/>
        <end position="211"/>
    </location>
</feature>
<dbReference type="PANTHER" id="PTHR48022">
    <property type="entry name" value="PLASTIDIC GLUCOSE TRANSPORTER 4"/>
    <property type="match status" value="1"/>
</dbReference>
<comment type="subcellular location">
    <subcellularLocation>
        <location evidence="1">Membrane</location>
        <topology evidence="1">Multi-pass membrane protein</topology>
    </subcellularLocation>
</comment>
<name>A0A438MXI7_EXOME</name>
<dbReference type="PANTHER" id="PTHR48022:SF17">
    <property type="entry name" value="HEXOSE TRANSPORTER"/>
    <property type="match status" value="1"/>
</dbReference>
<dbReference type="Proteomes" id="UP000288859">
    <property type="component" value="Unassembled WGS sequence"/>
</dbReference>
<evidence type="ECO:0000256" key="6">
    <source>
        <dbReference type="ARBA" id="ARBA00023136"/>
    </source>
</evidence>
<feature type="transmembrane region" description="Helical" evidence="9">
    <location>
        <begin position="341"/>
        <end position="363"/>
    </location>
</feature>
<evidence type="ECO:0000256" key="4">
    <source>
        <dbReference type="ARBA" id="ARBA00022692"/>
    </source>
</evidence>
<evidence type="ECO:0000256" key="7">
    <source>
        <dbReference type="ARBA" id="ARBA00023180"/>
    </source>
</evidence>
<dbReference type="InterPro" id="IPR003663">
    <property type="entry name" value="Sugar/inositol_transpt"/>
</dbReference>
<dbReference type="GO" id="GO:0005536">
    <property type="term" value="F:D-glucose binding"/>
    <property type="evidence" value="ECO:0007669"/>
    <property type="project" value="UniProtKB-ARBA"/>
</dbReference>
<dbReference type="AlphaFoldDB" id="A0A438MXI7"/>
<dbReference type="GO" id="GO:0005886">
    <property type="term" value="C:plasma membrane"/>
    <property type="evidence" value="ECO:0007669"/>
    <property type="project" value="UniProtKB-ARBA"/>
</dbReference>
<feature type="transmembrane region" description="Helical" evidence="9">
    <location>
        <begin position="72"/>
        <end position="92"/>
    </location>
</feature>
<comment type="similarity">
    <text evidence="2 8">Belongs to the major facilitator superfamily. Sugar transporter (TC 2.A.1.1) family.</text>
</comment>
<sequence>MGFSIKKPDTEAGAAWPAIVVGVFVAFGGVLFGYDTGTISGILEMDYWKQLFSDGYTDSDGQPAIRSSDESLIVSILSLGTFLGALTAAPIADFFGRRMGLILSTAVVFNLGVALKTAATSQPLFIAGRFWAGYGVGLISAMVPLYQSETAPKWIRGTIVGCYQLAITIGLFLAAIINNATSDRQDTGCYRIPIAIQFAWSIILVGGLILLPETPRFHIKKGRVDMAAKALSRLRRLPADHPGLVEELAEVQANHEYEMSLGKATYLDCFKGTVGKRLLTGCLLQALQQLSGVNFIFYYGTAYFTRAGFQDPFIIQVITNCVNVASTIPGLYLVERLGRRNLLLFGAIGMCTCQFIVAITGTAAGTTDLAAQRAAIAFVCMFIFFFACSWGPVAWVVTGELFPLKVRAKALSMTTATNWLLNFVIAFSTPYLVDEEYAGLQSRVFFIWASCLLFACAFVYFMIYETKGLSLEQVDELYELVDKAWQSKSFRPKVSFREASVAEQAGRRMSLREISVAQEQRRFSEQDGKYAAEHAT</sequence>
<dbReference type="InterPro" id="IPR036259">
    <property type="entry name" value="MFS_trans_sf"/>
</dbReference>
<dbReference type="Pfam" id="PF00083">
    <property type="entry name" value="Sugar_tr"/>
    <property type="match status" value="1"/>
</dbReference>
<dbReference type="PROSITE" id="PS50850">
    <property type="entry name" value="MFS"/>
    <property type="match status" value="1"/>
</dbReference>
<dbReference type="Gene3D" id="1.20.1250.20">
    <property type="entry name" value="MFS general substrate transporter like domains"/>
    <property type="match status" value="1"/>
</dbReference>
<evidence type="ECO:0000313" key="12">
    <source>
        <dbReference type="Proteomes" id="UP000288859"/>
    </source>
</evidence>
<dbReference type="OrthoDB" id="5141738at2759"/>
<keyword evidence="3 8" id="KW-0813">Transport</keyword>
<keyword evidence="5 9" id="KW-1133">Transmembrane helix</keyword>
<feature type="transmembrane region" description="Helical" evidence="9">
    <location>
        <begin position="278"/>
        <end position="301"/>
    </location>
</feature>
<dbReference type="SUPFAM" id="SSF103473">
    <property type="entry name" value="MFS general substrate transporter"/>
    <property type="match status" value="1"/>
</dbReference>
<evidence type="ECO:0000256" key="1">
    <source>
        <dbReference type="ARBA" id="ARBA00004141"/>
    </source>
</evidence>
<keyword evidence="6 9" id="KW-0472">Membrane</keyword>
<evidence type="ECO:0000256" key="9">
    <source>
        <dbReference type="SAM" id="Phobius"/>
    </source>
</evidence>
<organism evidence="11 12">
    <name type="scientific">Exophiala mesophila</name>
    <name type="common">Black yeast-like fungus</name>
    <dbReference type="NCBI Taxonomy" id="212818"/>
    <lineage>
        <taxon>Eukaryota</taxon>
        <taxon>Fungi</taxon>
        <taxon>Dikarya</taxon>
        <taxon>Ascomycota</taxon>
        <taxon>Pezizomycotina</taxon>
        <taxon>Eurotiomycetes</taxon>
        <taxon>Chaetothyriomycetidae</taxon>
        <taxon>Chaetothyriales</taxon>
        <taxon>Herpotrichiellaceae</taxon>
        <taxon>Exophiala</taxon>
    </lineage>
</organism>
<dbReference type="GO" id="GO:0010255">
    <property type="term" value="P:glucose mediated signaling pathway"/>
    <property type="evidence" value="ECO:0007669"/>
    <property type="project" value="UniProtKB-ARBA"/>
</dbReference>
<dbReference type="PROSITE" id="PS00216">
    <property type="entry name" value="SUGAR_TRANSPORT_1"/>
    <property type="match status" value="2"/>
</dbReference>
<evidence type="ECO:0000256" key="8">
    <source>
        <dbReference type="RuleBase" id="RU003346"/>
    </source>
</evidence>
<evidence type="ECO:0000256" key="2">
    <source>
        <dbReference type="ARBA" id="ARBA00010992"/>
    </source>
</evidence>
<dbReference type="CDD" id="cd17356">
    <property type="entry name" value="MFS_HXT"/>
    <property type="match status" value="1"/>
</dbReference>